<name>A0A7R9VHU0_9STRA</name>
<feature type="compositionally biased region" description="Basic and acidic residues" evidence="1">
    <location>
        <begin position="106"/>
        <end position="120"/>
    </location>
</feature>
<evidence type="ECO:0000256" key="1">
    <source>
        <dbReference type="SAM" id="MobiDB-lite"/>
    </source>
</evidence>
<feature type="region of interest" description="Disordered" evidence="1">
    <location>
        <begin position="95"/>
        <end position="120"/>
    </location>
</feature>
<proteinExistence type="predicted"/>
<dbReference type="AlphaFoldDB" id="A0A7R9VHU0"/>
<dbReference type="EMBL" id="HBED01004121">
    <property type="protein sequence ID" value="CAD8294498.1"/>
    <property type="molecule type" value="Transcribed_RNA"/>
</dbReference>
<reference evidence="2" key="1">
    <citation type="submission" date="2021-01" db="EMBL/GenBank/DDBJ databases">
        <authorList>
            <person name="Corre E."/>
            <person name="Pelletier E."/>
            <person name="Niang G."/>
            <person name="Scheremetjew M."/>
            <person name="Finn R."/>
            <person name="Kale V."/>
            <person name="Holt S."/>
            <person name="Cochrane G."/>
            <person name="Meng A."/>
            <person name="Brown T."/>
            <person name="Cohen L."/>
        </authorList>
    </citation>
    <scope>NUCLEOTIDE SEQUENCE</scope>
    <source>
        <strain evidence="2">CCMP147</strain>
    </source>
</reference>
<gene>
    <name evidence="2" type="ORF">TDUB1175_LOCUS1986</name>
</gene>
<accession>A0A7R9VHU0</accession>
<protein>
    <submittedName>
        <fullName evidence="2">Uncharacterized protein</fullName>
    </submittedName>
</protein>
<evidence type="ECO:0000313" key="2">
    <source>
        <dbReference type="EMBL" id="CAD8294498.1"/>
    </source>
</evidence>
<organism evidence="2">
    <name type="scientific">Pseudictyota dubia</name>
    <dbReference type="NCBI Taxonomy" id="2749911"/>
    <lineage>
        <taxon>Eukaryota</taxon>
        <taxon>Sar</taxon>
        <taxon>Stramenopiles</taxon>
        <taxon>Ochrophyta</taxon>
        <taxon>Bacillariophyta</taxon>
        <taxon>Mediophyceae</taxon>
        <taxon>Biddulphiophycidae</taxon>
        <taxon>Eupodiscales</taxon>
        <taxon>Odontellaceae</taxon>
        <taxon>Pseudictyota</taxon>
    </lineage>
</organism>
<sequence>MLSHIIITHTNISVSGWEMPGGGKQESITSLLVFCIQPTPTGPAQRSTLRKEVGSPTRTEEQILVCFPTPRVNNCCRLKLDMVRKDVSIIYMFETERTTKRTSPQESKERHNCDKEGKDD</sequence>